<evidence type="ECO:0000256" key="1">
    <source>
        <dbReference type="SAM" id="Phobius"/>
    </source>
</evidence>
<proteinExistence type="predicted"/>
<reference evidence="2" key="1">
    <citation type="journal article" date="2020" name="Sci. Rep.">
        <title>First characterization of the complete mitochondrial genome of fungal plant-pathogen Monilinia laxa which represents the mobile intron rich structure.</title>
        <authorList>
            <person name="Yildiz G."/>
            <person name="Ozkilinc H."/>
        </authorList>
    </citation>
    <scope>NUCLEOTIDE SEQUENCE</scope>
</reference>
<keyword evidence="1" id="KW-0472">Membrane</keyword>
<sequence length="67" mass="7727">MRQTKLLTFPVLIFYLLLKSFWVTLISQTLWGLLIENLEQLISLISSALAVGLAKIFKFIILNIYVL</sequence>
<dbReference type="RefSeq" id="YP_009945026.1">
    <property type="nucleotide sequence ID" value="NC_051483.1"/>
</dbReference>
<keyword evidence="2" id="KW-0496">Mitochondrion</keyword>
<keyword evidence="1" id="KW-1133">Transmembrane helix</keyword>
<dbReference type="EMBL" id="MN881998">
    <property type="protein sequence ID" value="QOE17390.1"/>
    <property type="molecule type" value="Genomic_DNA"/>
</dbReference>
<evidence type="ECO:0000313" key="2">
    <source>
        <dbReference type="EMBL" id="QOE17390.1"/>
    </source>
</evidence>
<dbReference type="GeneID" id="60235982"/>
<dbReference type="AlphaFoldDB" id="A0A7L8EXZ8"/>
<name>A0A7L8EXZ8_MONLA</name>
<feature type="transmembrane region" description="Helical" evidence="1">
    <location>
        <begin position="41"/>
        <end position="66"/>
    </location>
</feature>
<feature type="transmembrane region" description="Helical" evidence="1">
    <location>
        <begin position="12"/>
        <end position="35"/>
    </location>
</feature>
<accession>A0A7L8EXZ8</accession>
<gene>
    <name evidence="2" type="primary">orf126</name>
</gene>
<keyword evidence="1" id="KW-0812">Transmembrane</keyword>
<geneLocation type="mitochondrion" evidence="2"/>
<protein>
    <submittedName>
        <fullName evidence="2">Uncharacterized protein</fullName>
    </submittedName>
</protein>
<organism evidence="2">
    <name type="scientific">Monilinia laxa</name>
    <name type="common">Brown rot fungus</name>
    <name type="synonym">Sclerotinia laxa</name>
    <dbReference type="NCBI Taxonomy" id="61186"/>
    <lineage>
        <taxon>Eukaryota</taxon>
        <taxon>Fungi</taxon>
        <taxon>Dikarya</taxon>
        <taxon>Ascomycota</taxon>
        <taxon>Pezizomycotina</taxon>
        <taxon>Leotiomycetes</taxon>
        <taxon>Helotiales</taxon>
        <taxon>Sclerotiniaceae</taxon>
        <taxon>Monilinia</taxon>
    </lineage>
</organism>